<sequence length="55" mass="6687">MQELPIWIPSLLSLFILYEANRAFIFSFSKIYENFSIVIEKKTYKSEHVIYWLII</sequence>
<proteinExistence type="predicted"/>
<evidence type="ECO:0000313" key="2">
    <source>
        <dbReference type="Proteomes" id="UP000234323"/>
    </source>
</evidence>
<accession>A0A2I1HBP9</accession>
<evidence type="ECO:0000313" key="1">
    <source>
        <dbReference type="EMBL" id="PKY56321.1"/>
    </source>
</evidence>
<name>A0A2I1HBP9_9GLOM</name>
<gene>
    <name evidence="1" type="ORF">RhiirA4_476544</name>
</gene>
<dbReference type="AlphaFoldDB" id="A0A2I1HBP9"/>
<dbReference type="EMBL" id="LLXI01002141">
    <property type="protein sequence ID" value="PKY56321.1"/>
    <property type="molecule type" value="Genomic_DNA"/>
</dbReference>
<keyword evidence="2" id="KW-1185">Reference proteome</keyword>
<comment type="caution">
    <text evidence="1">The sequence shown here is derived from an EMBL/GenBank/DDBJ whole genome shotgun (WGS) entry which is preliminary data.</text>
</comment>
<dbReference type="Proteomes" id="UP000234323">
    <property type="component" value="Unassembled WGS sequence"/>
</dbReference>
<protein>
    <submittedName>
        <fullName evidence="1">Uncharacterized protein</fullName>
    </submittedName>
</protein>
<reference evidence="1 2" key="1">
    <citation type="submission" date="2015-10" db="EMBL/GenBank/DDBJ databases">
        <title>Genome analyses suggest a sexual origin of heterokaryosis in a supposedly ancient asexual fungus.</title>
        <authorList>
            <person name="Ropars J."/>
            <person name="Sedzielewska K."/>
            <person name="Noel J."/>
            <person name="Charron P."/>
            <person name="Farinelli L."/>
            <person name="Marton T."/>
            <person name="Kruger M."/>
            <person name="Pelin A."/>
            <person name="Brachmann A."/>
            <person name="Corradi N."/>
        </authorList>
    </citation>
    <scope>NUCLEOTIDE SEQUENCE [LARGE SCALE GENOMIC DNA]</scope>
    <source>
        <strain evidence="1 2">A4</strain>
    </source>
</reference>
<organism evidence="1 2">
    <name type="scientific">Rhizophagus irregularis</name>
    <dbReference type="NCBI Taxonomy" id="588596"/>
    <lineage>
        <taxon>Eukaryota</taxon>
        <taxon>Fungi</taxon>
        <taxon>Fungi incertae sedis</taxon>
        <taxon>Mucoromycota</taxon>
        <taxon>Glomeromycotina</taxon>
        <taxon>Glomeromycetes</taxon>
        <taxon>Glomerales</taxon>
        <taxon>Glomeraceae</taxon>
        <taxon>Rhizophagus</taxon>
    </lineage>
</organism>